<evidence type="ECO:0000313" key="6">
    <source>
        <dbReference type="EMBL" id="EFY06112.1"/>
    </source>
</evidence>
<dbReference type="AlphaFoldDB" id="E8LMY8"/>
<accession>E8LMY8</accession>
<dbReference type="OrthoDB" id="9786771at2"/>
<gene>
    <name evidence="6" type="ORF">HMPREF9444_02140</name>
</gene>
<keyword evidence="7" id="KW-1185">Reference proteome</keyword>
<proteinExistence type="inferred from homology"/>
<comment type="function">
    <text evidence="1">Plays a role in synthesis, processing and/or stability of 23S rRNA.</text>
</comment>
<evidence type="ECO:0000256" key="2">
    <source>
        <dbReference type="ARBA" id="ARBA00010740"/>
    </source>
</evidence>
<keyword evidence="4" id="KW-0690">Ribosome biogenesis</keyword>
<dbReference type="InterPro" id="IPR039255">
    <property type="entry name" value="YceD_bac"/>
</dbReference>
<comment type="similarity">
    <text evidence="2">Belongs to the DUF177 domain family.</text>
</comment>
<evidence type="ECO:0000256" key="1">
    <source>
        <dbReference type="ARBA" id="ARBA00002868"/>
    </source>
</evidence>
<name>E8LMY8_SUCHY</name>
<dbReference type="InterPro" id="IPR003772">
    <property type="entry name" value="YceD"/>
</dbReference>
<dbReference type="Proteomes" id="UP000018458">
    <property type="component" value="Unassembled WGS sequence"/>
</dbReference>
<comment type="caution">
    <text evidence="6">The sequence shown here is derived from an EMBL/GenBank/DDBJ whole genome shotgun (WGS) entry which is preliminary data.</text>
</comment>
<evidence type="ECO:0000313" key="7">
    <source>
        <dbReference type="Proteomes" id="UP000018458"/>
    </source>
</evidence>
<organism evidence="6 7">
    <name type="scientific">Succinatimonas hippei (strain DSM 22608 / JCM 16073 / KCTC 15190 / YIT 12066)</name>
    <dbReference type="NCBI Taxonomy" id="762983"/>
    <lineage>
        <taxon>Bacteria</taxon>
        <taxon>Pseudomonadati</taxon>
        <taxon>Pseudomonadota</taxon>
        <taxon>Gammaproteobacteria</taxon>
        <taxon>Aeromonadales</taxon>
        <taxon>Succinivibrionaceae</taxon>
        <taxon>Succinatimonas</taxon>
    </lineage>
</organism>
<evidence type="ECO:0000256" key="5">
    <source>
        <dbReference type="ARBA" id="ARBA00031841"/>
    </source>
</evidence>
<protein>
    <recommendedName>
        <fullName evidence="3">Large ribosomal RNA subunit accumulation protein YceD</fullName>
    </recommendedName>
    <alternativeName>
        <fullName evidence="5">23S rRNA accumulation protein YceD</fullName>
    </alternativeName>
</protein>
<evidence type="ECO:0000256" key="3">
    <source>
        <dbReference type="ARBA" id="ARBA00015716"/>
    </source>
</evidence>
<dbReference type="EMBL" id="AEVO01000153">
    <property type="protein sequence ID" value="EFY06112.1"/>
    <property type="molecule type" value="Genomic_DNA"/>
</dbReference>
<evidence type="ECO:0000256" key="4">
    <source>
        <dbReference type="ARBA" id="ARBA00022517"/>
    </source>
</evidence>
<dbReference type="GO" id="GO:0005829">
    <property type="term" value="C:cytosol"/>
    <property type="evidence" value="ECO:0007669"/>
    <property type="project" value="TreeGrafter"/>
</dbReference>
<dbReference type="GO" id="GO:0042254">
    <property type="term" value="P:ribosome biogenesis"/>
    <property type="evidence" value="ECO:0007669"/>
    <property type="project" value="UniProtKB-KW"/>
</dbReference>
<sequence>MSQDNSLCALPEKIDLERLSEQDAVYETKLNHEIMTRLSDACEEIEEPALVKLHFYKDLQGLCTLEGEISCKLKLICERCGKPFSTKIIAPFCVTSDKEKAAELKIEDRLDIVDLDEDGLFNLYAFIEDTLLLELPTVARHENEDECDVKGTSWTYKDENAEEALNPFAVLKDLKGKLNN</sequence>
<dbReference type="RefSeq" id="WP_009144276.1">
    <property type="nucleotide sequence ID" value="NZ_GL831073.1"/>
</dbReference>
<dbReference type="STRING" id="762983.HMPREF9444_02140"/>
<dbReference type="Pfam" id="PF02620">
    <property type="entry name" value="YceD"/>
    <property type="match status" value="1"/>
</dbReference>
<dbReference type="PANTHER" id="PTHR38099">
    <property type="entry name" value="LARGE RIBOSOMAL RNA SUBUNIT ACCUMULATION PROTEIN YCED"/>
    <property type="match status" value="1"/>
</dbReference>
<dbReference type="HOGENOM" id="CLU_094127_2_0_6"/>
<dbReference type="PANTHER" id="PTHR38099:SF1">
    <property type="entry name" value="LARGE RIBOSOMAL RNA SUBUNIT ACCUMULATION PROTEIN YCED"/>
    <property type="match status" value="1"/>
</dbReference>
<reference evidence="6 7" key="1">
    <citation type="submission" date="2011-01" db="EMBL/GenBank/DDBJ databases">
        <authorList>
            <person name="Weinstock G."/>
            <person name="Sodergren E."/>
            <person name="Clifton S."/>
            <person name="Fulton L."/>
            <person name="Fulton B."/>
            <person name="Courtney L."/>
            <person name="Fronick C."/>
            <person name="Harrison M."/>
            <person name="Strong C."/>
            <person name="Farmer C."/>
            <person name="Delahaunty K."/>
            <person name="Markovic C."/>
            <person name="Hall O."/>
            <person name="Minx P."/>
            <person name="Tomlinson C."/>
            <person name="Mitreva M."/>
            <person name="Hou S."/>
            <person name="Chen J."/>
            <person name="Wollam A."/>
            <person name="Pepin K.H."/>
            <person name="Johnson M."/>
            <person name="Bhonagiri V."/>
            <person name="Zhang X."/>
            <person name="Suruliraj S."/>
            <person name="Warren W."/>
            <person name="Chinwalla A."/>
            <person name="Mardis E.R."/>
            <person name="Wilson R.K."/>
        </authorList>
    </citation>
    <scope>NUCLEOTIDE SEQUENCE [LARGE SCALE GENOMIC DNA]</scope>
    <source>
        <strain evidence="7">DSM 22608 / JCM 16073 / KCTC 15190 / YIT 12066</strain>
    </source>
</reference>
<dbReference type="eggNOG" id="COG1399">
    <property type="taxonomic scope" value="Bacteria"/>
</dbReference>